<accession>A0A368X8B7</accession>
<sequence>MLTDKAMGLATPIILDEGISKAFEVILAEFPESEEVKTGTEATGFYRAVKFSDNSIITTVPNGNGGLKLKKVYPSGY</sequence>
<dbReference type="Proteomes" id="UP000253647">
    <property type="component" value="Unassembled WGS sequence"/>
</dbReference>
<dbReference type="RefSeq" id="WP_114435188.1">
    <property type="nucleotide sequence ID" value="NZ_QPJI01000016.1"/>
</dbReference>
<evidence type="ECO:0000313" key="1">
    <source>
        <dbReference type="EMBL" id="RCW64085.1"/>
    </source>
</evidence>
<dbReference type="EMBL" id="QPJI01000016">
    <property type="protein sequence ID" value="RCW64085.1"/>
    <property type="molecule type" value="Genomic_DNA"/>
</dbReference>
<gene>
    <name evidence="1" type="ORF">DET61_116126</name>
</gene>
<name>A0A368X8B7_MARNT</name>
<comment type="caution">
    <text evidence="1">The sequence shown here is derived from an EMBL/GenBank/DDBJ whole genome shotgun (WGS) entry which is preliminary data.</text>
</comment>
<dbReference type="AlphaFoldDB" id="A0A368X8B7"/>
<evidence type="ECO:0000313" key="2">
    <source>
        <dbReference type="Proteomes" id="UP000253647"/>
    </source>
</evidence>
<organism evidence="1 2">
    <name type="scientific">Marinobacter nauticus</name>
    <name type="common">Marinobacter hydrocarbonoclasticus</name>
    <name type="synonym">Marinobacter aquaeolei</name>
    <dbReference type="NCBI Taxonomy" id="2743"/>
    <lineage>
        <taxon>Bacteria</taxon>
        <taxon>Pseudomonadati</taxon>
        <taxon>Pseudomonadota</taxon>
        <taxon>Gammaproteobacteria</taxon>
        <taxon>Pseudomonadales</taxon>
        <taxon>Marinobacteraceae</taxon>
        <taxon>Marinobacter</taxon>
    </lineage>
</organism>
<proteinExistence type="predicted"/>
<protein>
    <submittedName>
        <fullName evidence="1">Uncharacterized protein</fullName>
    </submittedName>
</protein>
<reference evidence="1 2" key="1">
    <citation type="submission" date="2018-07" db="EMBL/GenBank/DDBJ databases">
        <title>Freshwater and sediment microbial communities from various areas in North America, analyzing microbe dynamics in response to fracking.</title>
        <authorList>
            <person name="Lamendella R."/>
        </authorList>
    </citation>
    <scope>NUCLEOTIDE SEQUENCE [LARGE SCALE GENOMIC DNA]</scope>
    <source>
        <strain evidence="1 2">105B</strain>
    </source>
</reference>